<organism evidence="1 2">
    <name type="scientific">Bacillus paramycoides</name>
    <dbReference type="NCBI Taxonomy" id="2026194"/>
    <lineage>
        <taxon>Bacteria</taxon>
        <taxon>Bacillati</taxon>
        <taxon>Bacillota</taxon>
        <taxon>Bacilli</taxon>
        <taxon>Bacillales</taxon>
        <taxon>Bacillaceae</taxon>
        <taxon>Bacillus</taxon>
        <taxon>Bacillus cereus group</taxon>
    </lineage>
</organism>
<dbReference type="InterPro" id="IPR043132">
    <property type="entry name" value="BCAT-like_C"/>
</dbReference>
<dbReference type="SUPFAM" id="SSF56752">
    <property type="entry name" value="D-aminoacid aminotransferase-like PLP-dependent enzymes"/>
    <property type="match status" value="1"/>
</dbReference>
<dbReference type="InterPro" id="IPR001544">
    <property type="entry name" value="Aminotrans_IV"/>
</dbReference>
<evidence type="ECO:0000313" key="2">
    <source>
        <dbReference type="Proteomes" id="UP001309448"/>
    </source>
</evidence>
<protein>
    <submittedName>
        <fullName evidence="1">Aminotransferase class IV</fullName>
    </submittedName>
</protein>
<dbReference type="RefSeq" id="WP_327921920.1">
    <property type="nucleotide sequence ID" value="NZ_JARMDB010000032.1"/>
</dbReference>
<keyword evidence="2" id="KW-1185">Reference proteome</keyword>
<keyword evidence="1" id="KW-0808">Transferase</keyword>
<dbReference type="Pfam" id="PF01063">
    <property type="entry name" value="Aminotran_4"/>
    <property type="match status" value="1"/>
</dbReference>
<comment type="caution">
    <text evidence="1">The sequence shown here is derived from an EMBL/GenBank/DDBJ whole genome shotgun (WGS) entry which is preliminary data.</text>
</comment>
<keyword evidence="1" id="KW-0032">Aminotransferase</keyword>
<gene>
    <name evidence="1" type="ORF">P4U88_25675</name>
</gene>
<proteinExistence type="predicted"/>
<accession>A0ABU6N249</accession>
<sequence length="112" mass="12645">MKAQIPTLSSLRLQITEFERDIPQVKNVGSFGQIYRGGIARMNGFDDVLFLDSLGRISEGSIWNIGFFDGDRIIWPKAEILPGIATQVIQASLEKKNIKTVTCEIYFMDTIF</sequence>
<evidence type="ECO:0000313" key="1">
    <source>
        <dbReference type="EMBL" id="MED1569184.1"/>
    </source>
</evidence>
<dbReference type="GO" id="GO:0008483">
    <property type="term" value="F:transaminase activity"/>
    <property type="evidence" value="ECO:0007669"/>
    <property type="project" value="UniProtKB-KW"/>
</dbReference>
<dbReference type="Gene3D" id="3.20.10.10">
    <property type="entry name" value="D-amino Acid Aminotransferase, subunit A, domain 2"/>
    <property type="match status" value="1"/>
</dbReference>
<name>A0ABU6N249_9BACI</name>
<dbReference type="Proteomes" id="UP001309448">
    <property type="component" value="Unassembled WGS sequence"/>
</dbReference>
<dbReference type="InterPro" id="IPR036038">
    <property type="entry name" value="Aminotransferase-like"/>
</dbReference>
<dbReference type="EMBL" id="JARMDB010000032">
    <property type="protein sequence ID" value="MED1569184.1"/>
    <property type="molecule type" value="Genomic_DNA"/>
</dbReference>
<reference evidence="1 2" key="1">
    <citation type="submission" date="2023-03" db="EMBL/GenBank/DDBJ databases">
        <title>Bacillus Genome Sequencing.</title>
        <authorList>
            <person name="Dunlap C."/>
        </authorList>
    </citation>
    <scope>NUCLEOTIDE SEQUENCE [LARGE SCALE GENOMIC DNA]</scope>
    <source>
        <strain evidence="1 2">B-615</strain>
    </source>
</reference>